<dbReference type="RefSeq" id="WP_269592344.1">
    <property type="nucleotide sequence ID" value="NZ_JAPWIS010000025.1"/>
</dbReference>
<feature type="non-terminal residue" evidence="1">
    <location>
        <position position="71"/>
    </location>
</feature>
<evidence type="ECO:0000313" key="1">
    <source>
        <dbReference type="EMBL" id="MCZ4588838.1"/>
    </source>
</evidence>
<dbReference type="EMBL" id="JAPWIS010000025">
    <property type="protein sequence ID" value="MCZ4588838.1"/>
    <property type="molecule type" value="Genomic_DNA"/>
</dbReference>
<evidence type="ECO:0000313" key="2">
    <source>
        <dbReference type="Proteomes" id="UP001066327"/>
    </source>
</evidence>
<protein>
    <submittedName>
        <fullName evidence="1">Uncharacterized protein</fullName>
    </submittedName>
</protein>
<sequence>MRTLASPILTQTIPAMADSCDGIRVAACGFGRSRDLGPIAGQLRVGAECGLGGGRGRVVVDHVLPPGIERA</sequence>
<keyword evidence="2" id="KW-1185">Reference proteome</keyword>
<accession>A0ABT4NN93</accession>
<comment type="caution">
    <text evidence="1">The sequence shown here is derived from an EMBL/GenBank/DDBJ whole genome shotgun (WGS) entry which is preliminary data.</text>
</comment>
<name>A0ABT4NN93_RHOOP</name>
<proteinExistence type="predicted"/>
<gene>
    <name evidence="1" type="ORF">O4328_35200</name>
</gene>
<organism evidence="1 2">
    <name type="scientific">Rhodococcus opacus</name>
    <name type="common">Nocardia opaca</name>
    <dbReference type="NCBI Taxonomy" id="37919"/>
    <lineage>
        <taxon>Bacteria</taxon>
        <taxon>Bacillati</taxon>
        <taxon>Actinomycetota</taxon>
        <taxon>Actinomycetes</taxon>
        <taxon>Mycobacteriales</taxon>
        <taxon>Nocardiaceae</taxon>
        <taxon>Rhodococcus</taxon>
    </lineage>
</organism>
<reference evidence="1" key="1">
    <citation type="submission" date="2022-12" db="EMBL/GenBank/DDBJ databases">
        <authorList>
            <person name="Krivoruchko A.V."/>
            <person name="Elkin A."/>
        </authorList>
    </citation>
    <scope>NUCLEOTIDE SEQUENCE</scope>
    <source>
        <strain evidence="1">IEGM 249</strain>
    </source>
</reference>
<dbReference type="Proteomes" id="UP001066327">
    <property type="component" value="Unassembled WGS sequence"/>
</dbReference>